<dbReference type="GO" id="GO:0003677">
    <property type="term" value="F:DNA binding"/>
    <property type="evidence" value="ECO:0007669"/>
    <property type="project" value="UniProtKB-UniRule"/>
</dbReference>
<dbReference type="PANTHER" id="PTHR47506:SF3">
    <property type="entry name" value="HTH-TYPE TRANSCRIPTIONAL REGULATOR LMRA"/>
    <property type="match status" value="1"/>
</dbReference>
<dbReference type="Pfam" id="PF21993">
    <property type="entry name" value="TetR_C_13_2"/>
    <property type="match status" value="1"/>
</dbReference>
<reference evidence="6 9" key="2">
    <citation type="submission" date="2020-01" db="EMBL/GenBank/DDBJ databases">
        <title>Insect and environment-associated Actinomycetes.</title>
        <authorList>
            <person name="Currrie C."/>
            <person name="Chevrette M."/>
            <person name="Carlson C."/>
            <person name="Stubbendieck R."/>
            <person name="Wendt-Pienkowski E."/>
        </authorList>
    </citation>
    <scope>NUCLEOTIDE SEQUENCE [LARGE SCALE GENOMIC DNA]</scope>
    <source>
        <strain evidence="6 9">SID8386</strain>
    </source>
</reference>
<keyword evidence="9" id="KW-1185">Reference proteome</keyword>
<evidence type="ECO:0000256" key="2">
    <source>
        <dbReference type="ARBA" id="ARBA00023125"/>
    </source>
</evidence>
<keyword evidence="3" id="KW-0804">Transcription</keyword>
<name>A0A1I6BCN3_9PSEU</name>
<dbReference type="Proteomes" id="UP000470404">
    <property type="component" value="Unassembled WGS sequence"/>
</dbReference>
<dbReference type="SUPFAM" id="SSF48498">
    <property type="entry name" value="Tetracyclin repressor-like, C-terminal domain"/>
    <property type="match status" value="1"/>
</dbReference>
<evidence type="ECO:0000313" key="8">
    <source>
        <dbReference type="Proteomes" id="UP000199137"/>
    </source>
</evidence>
<dbReference type="EMBL" id="FOWC01000025">
    <property type="protein sequence ID" value="SFQ78527.1"/>
    <property type="molecule type" value="Genomic_DNA"/>
</dbReference>
<dbReference type="InterPro" id="IPR054156">
    <property type="entry name" value="YxaF_TetR_C"/>
</dbReference>
<protein>
    <submittedName>
        <fullName evidence="6">TetR/AcrR family transcriptional regulator</fullName>
    </submittedName>
    <submittedName>
        <fullName evidence="7">Transcriptional regulator, TetR family</fullName>
    </submittedName>
</protein>
<keyword evidence="1" id="KW-0805">Transcription regulation</keyword>
<dbReference type="PROSITE" id="PS50977">
    <property type="entry name" value="HTH_TETR_2"/>
    <property type="match status" value="1"/>
</dbReference>
<feature type="DNA-binding region" description="H-T-H motif" evidence="4">
    <location>
        <begin position="25"/>
        <end position="44"/>
    </location>
</feature>
<dbReference type="EMBL" id="JAAGNC010000175">
    <property type="protein sequence ID" value="NEC60690.1"/>
    <property type="molecule type" value="Genomic_DNA"/>
</dbReference>
<accession>A0A1I6BCN3</accession>
<evidence type="ECO:0000313" key="9">
    <source>
        <dbReference type="Proteomes" id="UP000470404"/>
    </source>
</evidence>
<feature type="domain" description="HTH tetR-type" evidence="5">
    <location>
        <begin position="2"/>
        <end position="62"/>
    </location>
</feature>
<dbReference type="AlphaFoldDB" id="A0A1I6BCN3"/>
<gene>
    <name evidence="6" type="ORF">G3I59_35155</name>
    <name evidence="7" type="ORF">SAMN05421854_12548</name>
</gene>
<keyword evidence="2 4" id="KW-0238">DNA-binding</keyword>
<organism evidence="7 8">
    <name type="scientific">Amycolatopsis rubida</name>
    <dbReference type="NCBI Taxonomy" id="112413"/>
    <lineage>
        <taxon>Bacteria</taxon>
        <taxon>Bacillati</taxon>
        <taxon>Actinomycetota</taxon>
        <taxon>Actinomycetes</taxon>
        <taxon>Pseudonocardiales</taxon>
        <taxon>Pseudonocardiaceae</taxon>
        <taxon>Amycolatopsis</taxon>
    </lineage>
</organism>
<proteinExistence type="predicted"/>
<evidence type="ECO:0000256" key="3">
    <source>
        <dbReference type="ARBA" id="ARBA00023163"/>
    </source>
</evidence>
<evidence type="ECO:0000313" key="6">
    <source>
        <dbReference type="EMBL" id="NEC60690.1"/>
    </source>
</evidence>
<dbReference type="InterPro" id="IPR009057">
    <property type="entry name" value="Homeodomain-like_sf"/>
</dbReference>
<dbReference type="InterPro" id="IPR001647">
    <property type="entry name" value="HTH_TetR"/>
</dbReference>
<reference evidence="7 8" key="1">
    <citation type="submission" date="2016-10" db="EMBL/GenBank/DDBJ databases">
        <authorList>
            <person name="de Groot N.N."/>
        </authorList>
    </citation>
    <scope>NUCLEOTIDE SEQUENCE [LARGE SCALE GENOMIC DNA]</scope>
    <source>
        <strain evidence="7 8">DSM 44637</strain>
    </source>
</reference>
<dbReference type="RefSeq" id="WP_093577204.1">
    <property type="nucleotide sequence ID" value="NZ_FOWC01000025.1"/>
</dbReference>
<evidence type="ECO:0000256" key="1">
    <source>
        <dbReference type="ARBA" id="ARBA00023015"/>
    </source>
</evidence>
<dbReference type="Gene3D" id="1.10.357.10">
    <property type="entry name" value="Tetracycline Repressor, domain 2"/>
    <property type="match status" value="1"/>
</dbReference>
<sequence length="202" mass="21479">MTGTKDRILAAGAELFRHGGYAGTGMKQIVEKAGAPFGSVYHFFPGGKEQLGEEVVRTSGMQYAQLFEVFIAPSPDLITGIETFFAGAVTTLLDTDYVEGCPIATVALEAATTNEPLRRATADVFEAWTKAGTKGFSAFGLPEEHARTLTLALVTSLEGAFVLCRSMRTTEPMAVAGAAVVDVARRLLAELGDDGKRRPEDS</sequence>
<dbReference type="STRING" id="112413.SAMN05421854_12548"/>
<dbReference type="PANTHER" id="PTHR47506">
    <property type="entry name" value="TRANSCRIPTIONAL REGULATORY PROTEIN"/>
    <property type="match status" value="1"/>
</dbReference>
<evidence type="ECO:0000313" key="7">
    <source>
        <dbReference type="EMBL" id="SFQ78527.1"/>
    </source>
</evidence>
<dbReference type="Pfam" id="PF00440">
    <property type="entry name" value="TetR_N"/>
    <property type="match status" value="1"/>
</dbReference>
<dbReference type="Proteomes" id="UP000199137">
    <property type="component" value="Unassembled WGS sequence"/>
</dbReference>
<dbReference type="InterPro" id="IPR036271">
    <property type="entry name" value="Tet_transcr_reg_TetR-rel_C_sf"/>
</dbReference>
<evidence type="ECO:0000256" key="4">
    <source>
        <dbReference type="PROSITE-ProRule" id="PRU00335"/>
    </source>
</evidence>
<dbReference type="SUPFAM" id="SSF46689">
    <property type="entry name" value="Homeodomain-like"/>
    <property type="match status" value="1"/>
</dbReference>
<evidence type="ECO:0000259" key="5">
    <source>
        <dbReference type="PROSITE" id="PS50977"/>
    </source>
</evidence>
<dbReference type="OrthoDB" id="4567939at2"/>